<dbReference type="PROSITE" id="PS00865">
    <property type="entry name" value="UBIQUITIN_ACTIVAT_2"/>
    <property type="match status" value="1"/>
</dbReference>
<organism evidence="15">
    <name type="scientific">Taenia asiatica</name>
    <name type="common">Asian tapeworm</name>
    <dbReference type="NCBI Taxonomy" id="60517"/>
    <lineage>
        <taxon>Eukaryota</taxon>
        <taxon>Metazoa</taxon>
        <taxon>Spiralia</taxon>
        <taxon>Lophotrochozoa</taxon>
        <taxon>Platyhelminthes</taxon>
        <taxon>Cestoda</taxon>
        <taxon>Eucestoda</taxon>
        <taxon>Cyclophyllidea</taxon>
        <taxon>Taeniidae</taxon>
        <taxon>Taenia</taxon>
    </lineage>
</organism>
<dbReference type="InterPro" id="IPR038252">
    <property type="entry name" value="UBA_E1_C_sf"/>
</dbReference>
<dbReference type="PRINTS" id="PR01849">
    <property type="entry name" value="UBIQUITINACT"/>
</dbReference>
<comment type="catalytic activity">
    <reaction evidence="1">
        <text>ATP + ubiquitin + [E1 ubiquitin-activating enzyme]-L-cysteine = AMP + diphosphate + S-ubiquitinyl-[E1 ubiquitin-activating enzyme]-L-cysteine.</text>
        <dbReference type="EC" id="6.2.1.45"/>
    </reaction>
</comment>
<dbReference type="FunFam" id="3.40.50.720:FF:000015">
    <property type="entry name" value="Ubiquitin-activating enzyme E1 1"/>
    <property type="match status" value="1"/>
</dbReference>
<keyword evidence="7 11" id="KW-0833">Ubl conjugation pathway</keyword>
<dbReference type="GO" id="GO:0019948">
    <property type="term" value="F:SUMO activating enzyme activity"/>
    <property type="evidence" value="ECO:0007669"/>
    <property type="project" value="TreeGrafter"/>
</dbReference>
<dbReference type="GO" id="GO:0016925">
    <property type="term" value="P:protein sumoylation"/>
    <property type="evidence" value="ECO:0007669"/>
    <property type="project" value="TreeGrafter"/>
</dbReference>
<reference evidence="15" key="1">
    <citation type="submission" date="2017-02" db="UniProtKB">
        <authorList>
            <consortium name="WormBaseParasite"/>
        </authorList>
    </citation>
    <scope>IDENTIFICATION</scope>
</reference>
<dbReference type="GO" id="GO:0004839">
    <property type="term" value="F:ubiquitin activating enzyme activity"/>
    <property type="evidence" value="ECO:0007669"/>
    <property type="project" value="UniProtKB-EC"/>
</dbReference>
<dbReference type="SMART" id="SM00985">
    <property type="entry name" value="UBA_e1_C"/>
    <property type="match status" value="1"/>
</dbReference>
<dbReference type="EC" id="6.2.1.45" evidence="4"/>
<dbReference type="GO" id="GO:0005737">
    <property type="term" value="C:cytoplasm"/>
    <property type="evidence" value="ECO:0007669"/>
    <property type="project" value="TreeGrafter"/>
</dbReference>
<dbReference type="PANTHER" id="PTHR10953:SF250">
    <property type="entry name" value="UBIQUITIN-LIKE MODIFIER-ACTIVATING ENZYME 1"/>
    <property type="match status" value="1"/>
</dbReference>
<dbReference type="InterPro" id="IPR035985">
    <property type="entry name" value="Ubiquitin-activating_enz"/>
</dbReference>
<comment type="pathway">
    <text evidence="2">Protein modification; protein ubiquitination.</text>
</comment>
<dbReference type="WBParaSite" id="TASK_0000764501-mRNA-1">
    <property type="protein sequence ID" value="TASK_0000764501-mRNA-1"/>
    <property type="gene ID" value="TASK_0000764501"/>
</dbReference>
<dbReference type="AlphaFoldDB" id="A0A0R3WAP9"/>
<dbReference type="EMBL" id="UYRS01018651">
    <property type="protein sequence ID" value="VDK38766.1"/>
    <property type="molecule type" value="Genomic_DNA"/>
</dbReference>
<accession>A0A0R3WAP9</accession>
<dbReference type="InterPro" id="IPR033127">
    <property type="entry name" value="UBQ-activ_enz_E1_Cys_AS"/>
</dbReference>
<dbReference type="PANTHER" id="PTHR10953">
    <property type="entry name" value="UBIQUITIN-ACTIVATING ENZYME E1"/>
    <property type="match status" value="1"/>
</dbReference>
<dbReference type="Proteomes" id="UP000282613">
    <property type="component" value="Unassembled WGS sequence"/>
</dbReference>
<evidence type="ECO:0000256" key="3">
    <source>
        <dbReference type="ARBA" id="ARBA00005673"/>
    </source>
</evidence>
<dbReference type="FunFam" id="2.40.30.180:FF:000001">
    <property type="entry name" value="ubiquitin-like modifier-activating enzyme 1"/>
    <property type="match status" value="1"/>
</dbReference>
<dbReference type="InterPro" id="IPR000011">
    <property type="entry name" value="UBQ/SUMO-activ_enz_E1-like"/>
</dbReference>
<feature type="active site" description="Glycyl thioester intermediate" evidence="10">
    <location>
        <position position="646"/>
    </location>
</feature>
<evidence type="ECO:0000256" key="10">
    <source>
        <dbReference type="PROSITE-ProRule" id="PRU10132"/>
    </source>
</evidence>
<dbReference type="Gene3D" id="3.40.50.720">
    <property type="entry name" value="NAD(P)-binding Rossmann-like Domain"/>
    <property type="match status" value="1"/>
</dbReference>
<dbReference type="SUPFAM" id="SSF69572">
    <property type="entry name" value="Activating enzymes of the ubiquitin-like proteins"/>
    <property type="match status" value="2"/>
</dbReference>
<dbReference type="Pfam" id="PF10585">
    <property type="entry name" value="UBA_E1_SCCH"/>
    <property type="match status" value="1"/>
</dbReference>
<dbReference type="Gene3D" id="3.50.50.80">
    <property type="entry name" value="Ubiquitin-activating enzyme E1, inactive adenylation domain, subdomain 1"/>
    <property type="match status" value="1"/>
</dbReference>
<dbReference type="Pfam" id="PF00899">
    <property type="entry name" value="ThiF"/>
    <property type="match status" value="2"/>
</dbReference>
<evidence type="ECO:0000256" key="6">
    <source>
        <dbReference type="ARBA" id="ARBA00022741"/>
    </source>
</evidence>
<sequence length="1086" mass="121493">MSSPPPAKRRHIILSEEASSPLITNTNSINNHCNHVMGVNGESGVDENLYSRQLYVMGTDGMKKLAYTKILITGLSGLGLEIAKNLVLGGVGSVDLHDPEEITSLELSSNYYATLEDIGKNRCEVVRPKLAELNNYVLLNTIKENELTADILSNYQVVVLARGNMDQWRKLTKICHELGIKVVCARTCGLFGQVFCDFGKEFTIIDATGEQPTSVFIQSVEKSKEGVVVSVEDSAHGLHDGDYVTFSEIRGMTELNGCEPRMVKVLGEFMRQLLIRSPGPSAFSIGDTSNFSQYIGGGLCTQVKMPEKMDFLEMSEAYKNPEFLISDFAKLETPPQLHLFFEALSQFEMHHNRVPIPWNEKDAVIFVECCKSVNKDLSGTAAHVEQINEALAKIFSFISAGNCCPIQSVIGGIVAQEVMKACTGHFRPINQWFYFDAIECLPSPWCKREDGTVLSKNDLIAAQGRYEGQCKIFGKQFQDKLGDLKYFVVGAGAIGCEHLKNFAMMGVSCRGGKLFITDMDVIEKSNLNRQFLFRPWDIGKFKSSIAAAAAKVINPELKIIPHENKVGPETEAVYDDAFFEALDGVANALDNIEARTYIDRRCVYYRKPLLESGTLGTKGNVQVVIPHLTESYSSSQDPPEKSIPMCTLKNFPYQIEHTLQWARDTFEGLFVQQSNALRSYTQNPEEFMSKLGSAANQAMDVLEPLKVNLTTACPKDFDDCIVWSRNLWQDLYSNSIRQLLFNFPPDHKTTTGAPFWSGTKRCPRPLEFDGSNPMHLDFIVSAANLRAFIYGLRGSRDIAMVAKKASAVKVPEFVPRSGVTIEVSDAEMAARPRVFAQDPKLDDLKKSMPKGDDLPKMSINVVEFEKDDDSNFHMDFITAASNLRAENYDIAPADRLRSKLIAGKIIPAIATTTSIVSGLVAIELLKASSSFYYLRYGLLAQGHCDLELYKNTFLNLSLPFFGSSEPVPPKSWKYYDNSFTIWDRFEVPGGLTLQQFLDYFKNQHKLEITMLSQDVSMLYSFFMPPNKRNERLKMQMPHLVETVSKKRIPAHVNALVFELCATDLDGEDVEVPYVRYVLDKKPTSTN</sequence>
<dbReference type="InterPro" id="IPR018965">
    <property type="entry name" value="Ub-activating_enz_E1_C"/>
</dbReference>
<dbReference type="NCBIfam" id="TIGR01408">
    <property type="entry name" value="Ube1"/>
    <property type="match status" value="1"/>
</dbReference>
<dbReference type="InterPro" id="IPR045886">
    <property type="entry name" value="ThiF/MoeB/HesA"/>
</dbReference>
<evidence type="ECO:0000256" key="9">
    <source>
        <dbReference type="ARBA" id="ARBA00030371"/>
    </source>
</evidence>
<evidence type="ECO:0000256" key="2">
    <source>
        <dbReference type="ARBA" id="ARBA00004906"/>
    </source>
</evidence>
<dbReference type="GO" id="GO:0031510">
    <property type="term" value="C:SUMO activating enzyme complex"/>
    <property type="evidence" value="ECO:0007669"/>
    <property type="project" value="TreeGrafter"/>
</dbReference>
<dbReference type="Gene3D" id="3.40.50.12550">
    <property type="entry name" value="Ubiquitin-activating enzyme E1, inactive adenylation domain, subdomain 2"/>
    <property type="match status" value="1"/>
</dbReference>
<dbReference type="OrthoDB" id="10252231at2759"/>
<dbReference type="InterPro" id="IPR042063">
    <property type="entry name" value="Ubi_acti_E1_SCCH"/>
</dbReference>
<dbReference type="Gene3D" id="1.10.10.2660">
    <property type="entry name" value="Ubiquitin-activating enzyme E1, SCCH domain"/>
    <property type="match status" value="1"/>
</dbReference>
<dbReference type="InterPro" id="IPR019572">
    <property type="entry name" value="UBA_E1_SCCH"/>
</dbReference>
<dbReference type="CDD" id="cd01490">
    <property type="entry name" value="Ube1_repeat2"/>
    <property type="match status" value="1"/>
</dbReference>
<dbReference type="FunFam" id="3.50.50.80:FF:000001">
    <property type="entry name" value="ubiquitin-like modifier-activating enzyme 1"/>
    <property type="match status" value="1"/>
</dbReference>
<dbReference type="InterPro" id="IPR042302">
    <property type="entry name" value="E1_FCCH_sf"/>
</dbReference>
<dbReference type="FunFam" id="1.10.10.2660:FF:000001">
    <property type="entry name" value="Ubiquitin-activating enzyme E1 1"/>
    <property type="match status" value="1"/>
</dbReference>
<dbReference type="GO" id="GO:0005524">
    <property type="term" value="F:ATP binding"/>
    <property type="evidence" value="ECO:0007669"/>
    <property type="project" value="UniProtKB-KW"/>
</dbReference>
<evidence type="ECO:0000256" key="7">
    <source>
        <dbReference type="ARBA" id="ARBA00022786"/>
    </source>
</evidence>
<dbReference type="InterPro" id="IPR042449">
    <property type="entry name" value="Ub-E1_IAD_1"/>
</dbReference>
<evidence type="ECO:0000256" key="8">
    <source>
        <dbReference type="ARBA" id="ARBA00022840"/>
    </source>
</evidence>
<keyword evidence="8 11" id="KW-0067">ATP-binding</keyword>
<evidence type="ECO:0000313" key="13">
    <source>
        <dbReference type="EMBL" id="VDK38766.1"/>
    </source>
</evidence>
<dbReference type="Gene3D" id="2.40.30.180">
    <property type="entry name" value="Ubiquitin-activating enzyme E1, FCCH domain"/>
    <property type="match status" value="1"/>
</dbReference>
<dbReference type="STRING" id="60517.A0A0R3WAP9"/>
<dbReference type="Pfam" id="PF09358">
    <property type="entry name" value="E1_UFD"/>
    <property type="match status" value="1"/>
</dbReference>
<evidence type="ECO:0000313" key="15">
    <source>
        <dbReference type="WBParaSite" id="TASK_0000764501-mRNA-1"/>
    </source>
</evidence>
<keyword evidence="14" id="KW-1185">Reference proteome</keyword>
<keyword evidence="5 11" id="KW-0436">Ligase</keyword>
<evidence type="ECO:0000256" key="5">
    <source>
        <dbReference type="ARBA" id="ARBA00022598"/>
    </source>
</evidence>
<keyword evidence="6 11" id="KW-0547">Nucleotide-binding</keyword>
<dbReference type="InterPro" id="IPR018075">
    <property type="entry name" value="UBQ-activ_enz_E1"/>
</dbReference>
<comment type="similarity">
    <text evidence="3 11">Belongs to the ubiquitin-activating E1 family.</text>
</comment>
<evidence type="ECO:0000313" key="14">
    <source>
        <dbReference type="Proteomes" id="UP000282613"/>
    </source>
</evidence>
<evidence type="ECO:0000256" key="11">
    <source>
        <dbReference type="RuleBase" id="RU000519"/>
    </source>
</evidence>
<dbReference type="UniPathway" id="UPA00143"/>
<name>A0A0R3WAP9_TAEAS</name>
<reference evidence="13 14" key="2">
    <citation type="submission" date="2018-11" db="EMBL/GenBank/DDBJ databases">
        <authorList>
            <consortium name="Pathogen Informatics"/>
        </authorList>
    </citation>
    <scope>NUCLEOTIDE SEQUENCE [LARGE SCALE GENOMIC DNA]</scope>
</reference>
<feature type="domain" description="Ubiquitin-activating enzyme E1 C-terminal" evidence="12">
    <location>
        <begin position="949"/>
        <end position="1074"/>
    </location>
</feature>
<evidence type="ECO:0000256" key="1">
    <source>
        <dbReference type="ARBA" id="ARBA00000488"/>
    </source>
</evidence>
<evidence type="ECO:0000259" key="12">
    <source>
        <dbReference type="SMART" id="SM00985"/>
    </source>
</evidence>
<protein>
    <recommendedName>
        <fullName evidence="4">E1 ubiquitin-activating enzyme</fullName>
        <ecNumber evidence="4">6.2.1.45</ecNumber>
    </recommendedName>
    <alternativeName>
        <fullName evidence="9">Ubiquitin-activating enzyme E1</fullName>
    </alternativeName>
</protein>
<dbReference type="Gene3D" id="3.10.290.60">
    <property type="entry name" value="Ubiquitin-activating enzyme E1, UFD domain"/>
    <property type="match status" value="1"/>
</dbReference>
<proteinExistence type="inferred from homology"/>
<evidence type="ECO:0000256" key="4">
    <source>
        <dbReference type="ARBA" id="ARBA00012990"/>
    </source>
</evidence>
<dbReference type="InterPro" id="IPR000594">
    <property type="entry name" value="ThiF_NAD_FAD-bd"/>
</dbReference>
<dbReference type="FunFam" id="3.10.290.60:FF:000002">
    <property type="entry name" value="Ubiquitin-like modifier-activating enzyme 1"/>
    <property type="match status" value="1"/>
</dbReference>
<gene>
    <name evidence="13" type="ORF">TASK_LOCUS7646</name>
</gene>